<dbReference type="Gene3D" id="1.20.120.160">
    <property type="entry name" value="HPT domain"/>
    <property type="match status" value="1"/>
</dbReference>
<dbReference type="GO" id="GO:0000160">
    <property type="term" value="P:phosphorelay signal transduction system"/>
    <property type="evidence" value="ECO:0007669"/>
    <property type="project" value="InterPro"/>
</dbReference>
<feature type="domain" description="HPt" evidence="2">
    <location>
        <begin position="28"/>
        <end position="125"/>
    </location>
</feature>
<comment type="caution">
    <text evidence="3">The sequence shown here is derived from an EMBL/GenBank/DDBJ whole genome shotgun (WGS) entry which is preliminary data.</text>
</comment>
<comment type="caution">
    <text evidence="1">Lacks conserved residue(s) required for the propagation of feature annotation.</text>
</comment>
<dbReference type="Proteomes" id="UP000574276">
    <property type="component" value="Unassembled WGS sequence"/>
</dbReference>
<accession>A0A839JYL9</accession>
<dbReference type="AlphaFoldDB" id="A0A839JYL9"/>
<dbReference type="PROSITE" id="PS50894">
    <property type="entry name" value="HPT"/>
    <property type="match status" value="1"/>
</dbReference>
<evidence type="ECO:0000313" key="4">
    <source>
        <dbReference type="Proteomes" id="UP000574276"/>
    </source>
</evidence>
<name>A0A839JYL9_9FIRM</name>
<dbReference type="InterPro" id="IPR036641">
    <property type="entry name" value="HPT_dom_sf"/>
</dbReference>
<dbReference type="EMBL" id="JACEGA010000001">
    <property type="protein sequence ID" value="MBB2181699.1"/>
    <property type="molecule type" value="Genomic_DNA"/>
</dbReference>
<organism evidence="3 4">
    <name type="scientific">Variimorphobacter saccharofermentans</name>
    <dbReference type="NCBI Taxonomy" id="2755051"/>
    <lineage>
        <taxon>Bacteria</taxon>
        <taxon>Bacillati</taxon>
        <taxon>Bacillota</taxon>
        <taxon>Clostridia</taxon>
        <taxon>Lachnospirales</taxon>
        <taxon>Lachnospiraceae</taxon>
        <taxon>Variimorphobacter</taxon>
    </lineage>
</organism>
<protein>
    <recommendedName>
        <fullName evidence="2">HPt domain-containing protein</fullName>
    </recommendedName>
</protein>
<gene>
    <name evidence="3" type="ORF">H0486_02255</name>
</gene>
<reference evidence="3 4" key="1">
    <citation type="submission" date="2020-07" db="EMBL/GenBank/DDBJ databases">
        <title>Characterization and genome sequencing of isolate MD1, a novel member within the family Lachnospiraceae.</title>
        <authorList>
            <person name="Rettenmaier R."/>
            <person name="Di Bello L."/>
            <person name="Zinser C."/>
            <person name="Scheitz K."/>
            <person name="Liebl W."/>
            <person name="Zverlov V."/>
        </authorList>
    </citation>
    <scope>NUCLEOTIDE SEQUENCE [LARGE SCALE GENOMIC DNA]</scope>
    <source>
        <strain evidence="3 4">MD1</strain>
    </source>
</reference>
<dbReference type="InterPro" id="IPR008207">
    <property type="entry name" value="Sig_transdc_His_kin_Hpt_dom"/>
</dbReference>
<proteinExistence type="predicted"/>
<evidence type="ECO:0000313" key="3">
    <source>
        <dbReference type="EMBL" id="MBB2181699.1"/>
    </source>
</evidence>
<evidence type="ECO:0000259" key="2">
    <source>
        <dbReference type="PROSITE" id="PS50894"/>
    </source>
</evidence>
<keyword evidence="4" id="KW-1185">Reference proteome</keyword>
<dbReference type="SUPFAM" id="SSF47226">
    <property type="entry name" value="Histidine-containing phosphotransfer domain, HPT domain"/>
    <property type="match status" value="1"/>
</dbReference>
<evidence type="ECO:0000256" key="1">
    <source>
        <dbReference type="PROSITE-ProRule" id="PRU00110"/>
    </source>
</evidence>
<sequence>MKGEITQEMFALVPEIDFSFGIRYFLGNMENYTRALLSILKSIKSKLPLLQSMVLSEEYEGLRTIIQTLRKMLSNVGATELAESTYELETSLLNNDTRMVKELLSRYIEEIVVFSDHLEELLSKTEVKVKPLEENGQTSFLNYDFSKTKESIKRTSDLLGRKII</sequence>
<dbReference type="RefSeq" id="WP_228351465.1">
    <property type="nucleotide sequence ID" value="NZ_JACEGA010000001.1"/>
</dbReference>